<dbReference type="CDD" id="cd06533">
    <property type="entry name" value="Glyco_transf_WecG_TagA"/>
    <property type="match status" value="1"/>
</dbReference>
<dbReference type="PANTHER" id="PTHR34136:SF1">
    <property type="entry name" value="UDP-N-ACETYL-D-MANNOSAMINURONIC ACID TRANSFERASE"/>
    <property type="match status" value="1"/>
</dbReference>
<reference evidence="3 4" key="1">
    <citation type="submission" date="2017-09" db="EMBL/GenBank/DDBJ databases">
        <title>Biodiversity and function of Thalassospira species in the particle-attached aromatic-hydrocarbon-degrading consortia from the surface seawater of the China South Sea.</title>
        <authorList>
            <person name="Dong C."/>
            <person name="Lai Q."/>
            <person name="Shao Z."/>
        </authorList>
    </citation>
    <scope>NUCLEOTIDE SEQUENCE [LARGE SCALE GENOMIC DNA]</scope>
    <source>
        <strain evidence="3 4">139Z-12</strain>
    </source>
</reference>
<gene>
    <name evidence="3" type="ORF">COO92_11410</name>
</gene>
<dbReference type="InterPro" id="IPR004629">
    <property type="entry name" value="WecG_TagA_CpsF"/>
</dbReference>
<dbReference type="GO" id="GO:0016758">
    <property type="term" value="F:hexosyltransferase activity"/>
    <property type="evidence" value="ECO:0007669"/>
    <property type="project" value="TreeGrafter"/>
</dbReference>
<dbReference type="RefSeq" id="WP_101302192.1">
    <property type="nucleotide sequence ID" value="NZ_NXGX01000004.1"/>
</dbReference>
<keyword evidence="2" id="KW-0808">Transferase</keyword>
<evidence type="ECO:0000256" key="1">
    <source>
        <dbReference type="ARBA" id="ARBA00022676"/>
    </source>
</evidence>
<keyword evidence="4" id="KW-1185">Reference proteome</keyword>
<evidence type="ECO:0008006" key="5">
    <source>
        <dbReference type="Google" id="ProtNLM"/>
    </source>
</evidence>
<keyword evidence="1" id="KW-0328">Glycosyltransferase</keyword>
<dbReference type="EMBL" id="NXGX01000004">
    <property type="protein sequence ID" value="PKR58344.1"/>
    <property type="molecule type" value="Genomic_DNA"/>
</dbReference>
<organism evidence="3 4">
    <name type="scientific">Thalassospira lohafexi</name>
    <dbReference type="NCBI Taxonomy" id="744227"/>
    <lineage>
        <taxon>Bacteria</taxon>
        <taxon>Pseudomonadati</taxon>
        <taxon>Pseudomonadota</taxon>
        <taxon>Alphaproteobacteria</taxon>
        <taxon>Rhodospirillales</taxon>
        <taxon>Thalassospiraceae</taxon>
        <taxon>Thalassospira</taxon>
    </lineage>
</organism>
<sequence>MVLATSAFFGLKLDLRAQETLCDDICDRLKNRPQDGCFRHQCLNAVKLPQAQKHAELYHALQNADCLSPDGMGIVWAARLIGIPVGQRVTGIDLMTALLPRFAKSGVRVFLLGAKPDVVETLRNTLPIWYPGLVVAGAHHGYEPDDDKLAEVIRQSGADALFVALPSPRKELFVDSIAPQTGCRFAMGVGGAFDVLAGEVHRAPVIWQKCGLEFLWRILCQPRLMMPRYVRGLAGFGKLIVPAVLGYHADRLRKWACVMVMALAVLGMAMSGIVQSPTASAASLSGSTSQIPAALNQQDTRAWIEQRLSEITTTDDLDAMINDILGMLIGQDTDTQGATGKTLATSDWDAVDEAVKALLVVFETVLKMSGANSFLIEAVIGGVIGHLFDIHPEPERFARMVDATSPGLSARMFGNRNTILFDSEMVSRPRMTIQPGTEPVSRQTTAPDRFKFAQPSLYFIRPVNRGFAGETSSWGTAEREENIFDFVSEDASPR</sequence>
<dbReference type="Pfam" id="PF03808">
    <property type="entry name" value="Glyco_tran_WecG"/>
    <property type="match status" value="1"/>
</dbReference>
<evidence type="ECO:0000313" key="3">
    <source>
        <dbReference type="EMBL" id="PKR58344.1"/>
    </source>
</evidence>
<protein>
    <recommendedName>
        <fullName evidence="5">Glycosyltransferase</fullName>
    </recommendedName>
</protein>
<dbReference type="NCBIfam" id="TIGR00696">
    <property type="entry name" value="wecG_tagA_cpsF"/>
    <property type="match status" value="1"/>
</dbReference>
<comment type="caution">
    <text evidence="3">The sequence shown here is derived from an EMBL/GenBank/DDBJ whole genome shotgun (WGS) entry which is preliminary data.</text>
</comment>
<evidence type="ECO:0000313" key="4">
    <source>
        <dbReference type="Proteomes" id="UP000233332"/>
    </source>
</evidence>
<dbReference type="PANTHER" id="PTHR34136">
    <property type="match status" value="1"/>
</dbReference>
<evidence type="ECO:0000256" key="2">
    <source>
        <dbReference type="ARBA" id="ARBA00022679"/>
    </source>
</evidence>
<dbReference type="Proteomes" id="UP000233332">
    <property type="component" value="Unassembled WGS sequence"/>
</dbReference>
<dbReference type="AlphaFoldDB" id="A0A2N3L692"/>
<proteinExistence type="predicted"/>
<accession>A0A2N3L692</accession>
<name>A0A2N3L692_9PROT</name>